<proteinExistence type="predicted"/>
<keyword evidence="1" id="KW-1133">Transmembrane helix</keyword>
<keyword evidence="1" id="KW-0472">Membrane</keyword>
<protein>
    <submittedName>
        <fullName evidence="2">Uncharacterized protein</fullName>
    </submittedName>
</protein>
<evidence type="ECO:0000313" key="2">
    <source>
        <dbReference type="EMBL" id="QMI52156.1"/>
    </source>
</evidence>
<evidence type="ECO:0000313" key="3">
    <source>
        <dbReference type="Proteomes" id="UP000516705"/>
    </source>
</evidence>
<keyword evidence="2" id="KW-0614">Plasmid</keyword>
<geneLocation type="plasmid" evidence="2 3">
    <name>pIKMIN-B502</name>
</geneLocation>
<accession>A0A7L6WNR1</accession>
<gene>
    <name evidence="2" type="ORF">HRE60_10760</name>
</gene>
<dbReference type="EMBL" id="CP054155">
    <property type="protein sequence ID" value="QMI52156.1"/>
    <property type="molecule type" value="Genomic_DNA"/>
</dbReference>
<dbReference type="Proteomes" id="UP000516705">
    <property type="component" value="Plasmid pIKMIN-B502"/>
</dbReference>
<organism evidence="2 3">
    <name type="scientific">Streptococcus salivarius</name>
    <dbReference type="NCBI Taxonomy" id="1304"/>
    <lineage>
        <taxon>Bacteria</taxon>
        <taxon>Bacillati</taxon>
        <taxon>Bacillota</taxon>
        <taxon>Bacilli</taxon>
        <taxon>Lactobacillales</taxon>
        <taxon>Streptococcaceae</taxon>
        <taxon>Streptococcus</taxon>
    </lineage>
</organism>
<dbReference type="AlphaFoldDB" id="A0A7L6WNR1"/>
<feature type="transmembrane region" description="Helical" evidence="1">
    <location>
        <begin position="33"/>
        <end position="52"/>
    </location>
</feature>
<sequence>MNKRTLVRVLTAVFGFVCLVASMKPVIEDNGSGWVYLIFIGYLLVMTLYCCLNAGTRKKGEENE</sequence>
<evidence type="ECO:0000256" key="1">
    <source>
        <dbReference type="SAM" id="Phobius"/>
    </source>
</evidence>
<dbReference type="RefSeq" id="WP_181671481.1">
    <property type="nucleotide sequence ID" value="NZ_CP054155.1"/>
</dbReference>
<keyword evidence="1" id="KW-0812">Transmembrane</keyword>
<reference evidence="2 3" key="1">
    <citation type="journal article" date="2020" name="Microbiol. Resour. Announc.">
        <title>Complete Genome Sequence of Streptococcus salivarius DB-B5, a Novel Probiotic Candidate Isolated from the Supragingival Plaque of a Healthy Female Subject.</title>
        <authorList>
            <person name="Fields F.R."/>
            <person name="Li X."/>
            <person name="Navarre W.W."/>
            <person name="Naito M."/>
        </authorList>
    </citation>
    <scope>NUCLEOTIDE SEQUENCE [LARGE SCALE GENOMIC DNA]</scope>
    <source>
        <strain evidence="2 3">DB-B5</strain>
        <plasmid evidence="2 3">pIKMIN-B502</plasmid>
    </source>
</reference>
<name>A0A7L6WNR1_STRSL</name>